<proteinExistence type="predicted"/>
<accession>A0ABW4D4S3</accession>
<evidence type="ECO:0000313" key="2">
    <source>
        <dbReference type="Proteomes" id="UP001597189"/>
    </source>
</evidence>
<comment type="caution">
    <text evidence="1">The sequence shown here is derived from an EMBL/GenBank/DDBJ whole genome shotgun (WGS) entry which is preliminary data.</text>
</comment>
<dbReference type="RefSeq" id="WP_203644180.1">
    <property type="nucleotide sequence ID" value="NZ_BOLN01000003.1"/>
</dbReference>
<organism evidence="1 2">
    <name type="scientific">Levilactobacillus lanxiensis</name>
    <dbReference type="NCBI Taxonomy" id="2799568"/>
    <lineage>
        <taxon>Bacteria</taxon>
        <taxon>Bacillati</taxon>
        <taxon>Bacillota</taxon>
        <taxon>Bacilli</taxon>
        <taxon>Lactobacillales</taxon>
        <taxon>Lactobacillaceae</taxon>
        <taxon>Levilactobacillus</taxon>
    </lineage>
</organism>
<keyword evidence="2" id="KW-1185">Reference proteome</keyword>
<reference evidence="2" key="1">
    <citation type="journal article" date="2019" name="Int. J. Syst. Evol. Microbiol.">
        <title>The Global Catalogue of Microorganisms (GCM) 10K type strain sequencing project: providing services to taxonomists for standard genome sequencing and annotation.</title>
        <authorList>
            <consortium name="The Broad Institute Genomics Platform"/>
            <consortium name="The Broad Institute Genome Sequencing Center for Infectious Disease"/>
            <person name="Wu L."/>
            <person name="Ma J."/>
        </authorList>
    </citation>
    <scope>NUCLEOTIDE SEQUENCE [LARGE SCALE GENOMIC DNA]</scope>
    <source>
        <strain evidence="2">CCM 8979</strain>
    </source>
</reference>
<name>A0ABW4D4S3_9LACO</name>
<gene>
    <name evidence="1" type="ORF">ACFQ44_04525</name>
</gene>
<evidence type="ECO:0000313" key="1">
    <source>
        <dbReference type="EMBL" id="MFD1454952.1"/>
    </source>
</evidence>
<protein>
    <submittedName>
        <fullName evidence="1">Uncharacterized protein</fullName>
    </submittedName>
</protein>
<dbReference type="Proteomes" id="UP001597189">
    <property type="component" value="Unassembled WGS sequence"/>
</dbReference>
<sequence length="261" mass="28934">MMKAIKALLALAVALAIGVGWNFIWSKTSHHKNLMTRTTSVRAEADEKGKAGFKLQPFTSVSGIRQRITADGVKVDLSGLNDVSGLRYGMLLNELAHLKSAKRVNYWQALKYAELKSSEGEGAKLWGQRLDNQIRGQYGEKTLKVAKNLTFSKSISPWGYSAKSKMTTVDPFYPNEDLDVAYAVNNQVLTIEVHLDSVYGAKLASYQIHGVRGKTVNLENSEIASLLQSNGRIGYQMDRKTVTFNDHDLQVEKVVLEPVVS</sequence>
<dbReference type="EMBL" id="JBHTOD010000003">
    <property type="protein sequence ID" value="MFD1454952.1"/>
    <property type="molecule type" value="Genomic_DNA"/>
</dbReference>